<gene>
    <name evidence="6" type="ORF">FHW12_001625</name>
</gene>
<dbReference type="GO" id="GO:0003677">
    <property type="term" value="F:DNA binding"/>
    <property type="evidence" value="ECO:0007669"/>
    <property type="project" value="UniProtKB-UniRule"/>
</dbReference>
<evidence type="ECO:0000259" key="5">
    <source>
        <dbReference type="PROSITE" id="PS51755"/>
    </source>
</evidence>
<dbReference type="InterPro" id="IPR036388">
    <property type="entry name" value="WH-like_DNA-bd_sf"/>
</dbReference>
<dbReference type="PROSITE" id="PS51755">
    <property type="entry name" value="OMPR_PHOB"/>
    <property type="match status" value="1"/>
</dbReference>
<keyword evidence="1 3" id="KW-0238">DNA-binding</keyword>
<keyword evidence="7" id="KW-1185">Reference proteome</keyword>
<dbReference type="PROSITE" id="PS50005">
    <property type="entry name" value="TPR"/>
    <property type="match status" value="1"/>
</dbReference>
<dbReference type="EMBL" id="JACGXL010000002">
    <property type="protein sequence ID" value="MBA8887411.1"/>
    <property type="molecule type" value="Genomic_DNA"/>
</dbReference>
<feature type="domain" description="OmpR/PhoB-type" evidence="5">
    <location>
        <begin position="3"/>
        <end position="101"/>
    </location>
</feature>
<accession>A0A839F5F1</accession>
<sequence>MTSHEYRFGDYRLAPAARELWYGEQLVALPPKSLDCLIWLVEHRERAVGRDELISAVWGRVDVSDDVLAQTLLRARRAVGDTGNEQRAIRTVPRFGYRWVLAVEEVGASVAPAAEATVASAVVPPAAAPERARVGARVLVAVAVVVFAAVVFAFAWSRRGASDAAPSAVANVARGERVVMVLPVDVRGGDRGAAWVRLGAMDFLAANLRGAGLKVLPSEQTLLLASGNFDPADAGTLHRLELSTGARYIVAPQATWADDAWAVVLDVYHDGGVLSYEARADNPLDASSLALARFAAALGVTATPAARSGAATELVQRMDAALLAGDLEEAHRLADTTPANLAGDPAVRVRTGQIAFRAGRLDEATALLQPLADDAAVAADPRAQAQMGLGAVAVRRGDFDAAERAYSAAITMLANVAANADLLGSAYSGRGVAHGARGHADAALADFARARVEFERAGDRTGAATVEVNAALVEGGRGRYDQADAAFDRAIATFNRFDVRDNLAAALLGKANAQLALLDDAGALASSERAVNLAAQLENPLLKRRVAAVRASALITAGALAAAERVLDENGGAAAGDREFEQLRATLAFERGDGAQASARVASLLDRGRGDADLTLSNLVLVAAEALRRGGDTATLERVLHALQTDADASGDRDRAFALELGAAALAVAHGSVDAATHFDAALVAADRRGSPEAVARVAVAALAWRLQQADRAGLDAAATLVGRLVAWDERDYRCARAAAAYYRAIGDGAAATAAEAAQRRLAGERDPRLPL</sequence>
<dbReference type="SUPFAM" id="SSF48452">
    <property type="entry name" value="TPR-like"/>
    <property type="match status" value="2"/>
</dbReference>
<dbReference type="SMART" id="SM00028">
    <property type="entry name" value="TPR"/>
    <property type="match status" value="4"/>
</dbReference>
<dbReference type="GO" id="GO:0000160">
    <property type="term" value="P:phosphorelay signal transduction system"/>
    <property type="evidence" value="ECO:0007669"/>
    <property type="project" value="InterPro"/>
</dbReference>
<evidence type="ECO:0000313" key="7">
    <source>
        <dbReference type="Proteomes" id="UP000550401"/>
    </source>
</evidence>
<dbReference type="InterPro" id="IPR019734">
    <property type="entry name" value="TPR_rpt"/>
</dbReference>
<organism evidence="6 7">
    <name type="scientific">Dokdonella fugitiva</name>
    <dbReference type="NCBI Taxonomy" id="328517"/>
    <lineage>
        <taxon>Bacteria</taxon>
        <taxon>Pseudomonadati</taxon>
        <taxon>Pseudomonadota</taxon>
        <taxon>Gammaproteobacteria</taxon>
        <taxon>Lysobacterales</taxon>
        <taxon>Rhodanobacteraceae</taxon>
        <taxon>Dokdonella</taxon>
    </lineage>
</organism>
<keyword evidence="2" id="KW-0802">TPR repeat</keyword>
<dbReference type="Gene3D" id="1.10.10.10">
    <property type="entry name" value="Winged helix-like DNA-binding domain superfamily/Winged helix DNA-binding domain"/>
    <property type="match status" value="1"/>
</dbReference>
<keyword evidence="4" id="KW-0812">Transmembrane</keyword>
<dbReference type="InterPro" id="IPR011990">
    <property type="entry name" value="TPR-like_helical_dom_sf"/>
</dbReference>
<feature type="repeat" description="TPR" evidence="2">
    <location>
        <begin position="383"/>
        <end position="416"/>
    </location>
</feature>
<evidence type="ECO:0000256" key="3">
    <source>
        <dbReference type="PROSITE-ProRule" id="PRU01091"/>
    </source>
</evidence>
<evidence type="ECO:0000256" key="4">
    <source>
        <dbReference type="SAM" id="Phobius"/>
    </source>
</evidence>
<evidence type="ECO:0000313" key="6">
    <source>
        <dbReference type="EMBL" id="MBA8887411.1"/>
    </source>
</evidence>
<dbReference type="CDD" id="cd00383">
    <property type="entry name" value="trans_reg_C"/>
    <property type="match status" value="1"/>
</dbReference>
<proteinExistence type="predicted"/>
<dbReference type="GO" id="GO:0006355">
    <property type="term" value="P:regulation of DNA-templated transcription"/>
    <property type="evidence" value="ECO:0007669"/>
    <property type="project" value="InterPro"/>
</dbReference>
<feature type="DNA-binding region" description="OmpR/PhoB-type" evidence="3">
    <location>
        <begin position="3"/>
        <end position="101"/>
    </location>
</feature>
<name>A0A839F5F1_9GAMM</name>
<dbReference type="Pfam" id="PF00486">
    <property type="entry name" value="Trans_reg_C"/>
    <property type="match status" value="1"/>
</dbReference>
<reference evidence="6 7" key="1">
    <citation type="submission" date="2020-07" db="EMBL/GenBank/DDBJ databases">
        <title>Genomic Encyclopedia of Type Strains, Phase IV (KMG-V): Genome sequencing to study the core and pangenomes of soil and plant-associated prokaryotes.</title>
        <authorList>
            <person name="Whitman W."/>
        </authorList>
    </citation>
    <scope>NUCLEOTIDE SEQUENCE [LARGE SCALE GENOMIC DNA]</scope>
    <source>
        <strain evidence="6 7">RH2WT43</strain>
    </source>
</reference>
<comment type="caution">
    <text evidence="6">The sequence shown here is derived from an EMBL/GenBank/DDBJ whole genome shotgun (WGS) entry which is preliminary data.</text>
</comment>
<dbReference type="InterPro" id="IPR016032">
    <property type="entry name" value="Sig_transdc_resp-reg_C-effctor"/>
</dbReference>
<feature type="transmembrane region" description="Helical" evidence="4">
    <location>
        <begin position="138"/>
        <end position="156"/>
    </location>
</feature>
<keyword evidence="4" id="KW-0472">Membrane</keyword>
<dbReference type="Gene3D" id="1.25.40.10">
    <property type="entry name" value="Tetratricopeptide repeat domain"/>
    <property type="match status" value="2"/>
</dbReference>
<evidence type="ECO:0000256" key="2">
    <source>
        <dbReference type="PROSITE-ProRule" id="PRU00339"/>
    </source>
</evidence>
<dbReference type="Proteomes" id="UP000550401">
    <property type="component" value="Unassembled WGS sequence"/>
</dbReference>
<dbReference type="SUPFAM" id="SSF46894">
    <property type="entry name" value="C-terminal effector domain of the bipartite response regulators"/>
    <property type="match status" value="1"/>
</dbReference>
<dbReference type="AlphaFoldDB" id="A0A839F5F1"/>
<dbReference type="SMART" id="SM00862">
    <property type="entry name" value="Trans_reg_C"/>
    <property type="match status" value="1"/>
</dbReference>
<keyword evidence="4" id="KW-1133">Transmembrane helix</keyword>
<dbReference type="InterPro" id="IPR001867">
    <property type="entry name" value="OmpR/PhoB-type_DNA-bd"/>
</dbReference>
<protein>
    <submittedName>
        <fullName evidence="6">DNA-binding winged helix-turn-helix (WHTH) protein/tetratricopeptide (TPR) repeat protein</fullName>
    </submittedName>
</protein>
<evidence type="ECO:0000256" key="1">
    <source>
        <dbReference type="ARBA" id="ARBA00023125"/>
    </source>
</evidence>
<dbReference type="RefSeq" id="WP_182530484.1">
    <property type="nucleotide sequence ID" value="NZ_JACGXL010000002.1"/>
</dbReference>